<dbReference type="PROSITE" id="PS51782">
    <property type="entry name" value="LYSM"/>
    <property type="match status" value="3"/>
</dbReference>
<gene>
    <name evidence="4" type="ORF">AVDCRST_MAG56-4121</name>
</gene>
<organism evidence="4">
    <name type="scientific">uncultured Cytophagales bacterium</name>
    <dbReference type="NCBI Taxonomy" id="158755"/>
    <lineage>
        <taxon>Bacteria</taxon>
        <taxon>Pseudomonadati</taxon>
        <taxon>Bacteroidota</taxon>
        <taxon>Sphingobacteriia</taxon>
        <taxon>Sphingobacteriales</taxon>
        <taxon>environmental samples</taxon>
    </lineage>
</organism>
<dbReference type="Pfam" id="PF01476">
    <property type="entry name" value="LysM"/>
    <property type="match status" value="3"/>
</dbReference>
<dbReference type="InterPro" id="IPR018392">
    <property type="entry name" value="LysM"/>
</dbReference>
<dbReference type="SMART" id="SM00257">
    <property type="entry name" value="LysM"/>
    <property type="match status" value="3"/>
</dbReference>
<name>A0A6J4JRW6_9SPHI</name>
<feature type="domain" description="LysM" evidence="3">
    <location>
        <begin position="43"/>
        <end position="86"/>
    </location>
</feature>
<dbReference type="AlphaFoldDB" id="A0A6J4JRW6"/>
<feature type="chain" id="PRO_5026680471" evidence="2">
    <location>
        <begin position="23"/>
        <end position="406"/>
    </location>
</feature>
<dbReference type="InterPro" id="IPR036779">
    <property type="entry name" value="LysM_dom_sf"/>
</dbReference>
<dbReference type="CDD" id="cd00118">
    <property type="entry name" value="LysM"/>
    <property type="match status" value="3"/>
</dbReference>
<reference evidence="4" key="1">
    <citation type="submission" date="2020-02" db="EMBL/GenBank/DDBJ databases">
        <authorList>
            <person name="Meier V. D."/>
        </authorList>
    </citation>
    <scope>NUCLEOTIDE SEQUENCE</scope>
    <source>
        <strain evidence="4">AVDCRST_MAG56</strain>
    </source>
</reference>
<feature type="compositionally biased region" description="Basic and acidic residues" evidence="1">
    <location>
        <begin position="289"/>
        <end position="302"/>
    </location>
</feature>
<feature type="domain" description="LysM" evidence="3">
    <location>
        <begin position="185"/>
        <end position="228"/>
    </location>
</feature>
<proteinExistence type="predicted"/>
<dbReference type="PANTHER" id="PTHR33734">
    <property type="entry name" value="LYSM DOMAIN-CONTAINING GPI-ANCHORED PROTEIN 2"/>
    <property type="match status" value="1"/>
</dbReference>
<dbReference type="Gene3D" id="3.10.350.10">
    <property type="entry name" value="LysM domain"/>
    <property type="match status" value="3"/>
</dbReference>
<sequence length="406" mass="43102">MSYKVLSAFLFVFVLHTLRVSAAVAEVRRDSVGAERKGNGWLVLHKVGPGESLTALARKYGTTVKAIQQANRGLSAGLKAGAIVKVPYAGTVDKTATAAPGGKKTHAVAAGQGLYAIARIYGVSVADLRTWNKLTSDNLYEGQVLAVSAEGSAPATEEPVSAAQATTQTTVAEEPAAPRKPAPVKTHKVKRNEGLASIARKYKVSVNDLKEWNKLSSSSVKVGKVLRVSAPQKQVATPLEETALATGGGAETATDNPTKTDAKRKPDSKSSVKDGEDDDPTGIQARNQAEAKADQEDRRETRTVSNDAVVANTVGFPKVIEAGLAESISDSGDTEGYYALHRSAPVGTILQVRNEMNNLSVFVKVVGKLPDTGANDKLVVKITQKAYERLAAVDRRFRVEVTYLPN</sequence>
<evidence type="ECO:0000256" key="2">
    <source>
        <dbReference type="SAM" id="SignalP"/>
    </source>
</evidence>
<dbReference type="GO" id="GO:0008932">
    <property type="term" value="F:lytic endotransglycosylase activity"/>
    <property type="evidence" value="ECO:0007669"/>
    <property type="project" value="TreeGrafter"/>
</dbReference>
<feature type="region of interest" description="Disordered" evidence="1">
    <location>
        <begin position="237"/>
        <end position="306"/>
    </location>
</feature>
<feature type="compositionally biased region" description="Low complexity" evidence="1">
    <location>
        <begin position="162"/>
        <end position="175"/>
    </location>
</feature>
<feature type="signal peptide" evidence="2">
    <location>
        <begin position="1"/>
        <end position="22"/>
    </location>
</feature>
<feature type="compositionally biased region" description="Basic and acidic residues" evidence="1">
    <location>
        <begin position="258"/>
        <end position="274"/>
    </location>
</feature>
<evidence type="ECO:0000313" key="4">
    <source>
        <dbReference type="EMBL" id="CAA9285892.1"/>
    </source>
</evidence>
<dbReference type="SUPFAM" id="SSF54106">
    <property type="entry name" value="LysM domain"/>
    <property type="match status" value="3"/>
</dbReference>
<feature type="region of interest" description="Disordered" evidence="1">
    <location>
        <begin position="151"/>
        <end position="192"/>
    </location>
</feature>
<keyword evidence="2" id="KW-0732">Signal</keyword>
<dbReference type="Gene3D" id="2.40.40.10">
    <property type="entry name" value="RlpA-like domain"/>
    <property type="match status" value="1"/>
</dbReference>
<accession>A0A6J4JRW6</accession>
<evidence type="ECO:0000259" key="3">
    <source>
        <dbReference type="PROSITE" id="PS51782"/>
    </source>
</evidence>
<protein>
    <submittedName>
        <fullName evidence="4">CBM50</fullName>
    </submittedName>
</protein>
<feature type="domain" description="LysM" evidence="3">
    <location>
        <begin position="104"/>
        <end position="147"/>
    </location>
</feature>
<dbReference type="PANTHER" id="PTHR33734:SF22">
    <property type="entry name" value="MEMBRANE-BOUND LYTIC MUREIN TRANSGLYCOSYLASE D"/>
    <property type="match status" value="1"/>
</dbReference>
<evidence type="ECO:0000256" key="1">
    <source>
        <dbReference type="SAM" id="MobiDB-lite"/>
    </source>
</evidence>
<dbReference type="EMBL" id="CADCTQ010000346">
    <property type="protein sequence ID" value="CAA9285892.1"/>
    <property type="molecule type" value="Genomic_DNA"/>
</dbReference>
<dbReference type="InterPro" id="IPR036908">
    <property type="entry name" value="RlpA-like_sf"/>
</dbReference>